<reference evidence="3" key="1">
    <citation type="submission" date="2021-02" db="EMBL/GenBank/DDBJ databases">
        <authorList>
            <person name="Palmer J.M."/>
        </authorList>
    </citation>
    <scope>NUCLEOTIDE SEQUENCE</scope>
    <source>
        <strain evidence="3">SCRP734</strain>
    </source>
</reference>
<feature type="region of interest" description="Disordered" evidence="2">
    <location>
        <begin position="154"/>
        <end position="180"/>
    </location>
</feature>
<feature type="compositionally biased region" description="Low complexity" evidence="2">
    <location>
        <begin position="169"/>
        <end position="180"/>
    </location>
</feature>
<proteinExistence type="predicted"/>
<dbReference type="AlphaFoldDB" id="A0A8T1W0E1"/>
<keyword evidence="4" id="KW-1185">Reference proteome</keyword>
<sequence length="1034" mass="115507">MDRTSSLSSLPPSISTSRSPSLLLPVSTRKPIETRTTSLPSSPPPGNQQSHKRPLKWSSPDAGGSKRSPLLVDTRNPPALGDNGRRRTTRPNTAIVLSSTDTLNAMIAFHDDGSTQLRAQQQNRPESAQPVAGRRSGIAAGSIAPLQLSPSVAAAHLSSPSGHRTSAWSPTPSSSVGPGSSSRCAGCGGFAEMCLSCFTQFKQQDGARYKMQLVQAVDSLFAKATTRAFTRIAAVVLQWVFQAWRAAARRSKWKSELAARTFAKQRMRRLWKTWQVFLYERRIVGAMLYAESQQRETNEKAREVAKLHGDGFERESAARVHEATQRDVVTKLETQVAALKNAIQSKDRELLELRKELREKHALVAVLQTQVIEPHELERMRVESHEYKKASFQLVGALTQTMEAQVEVLSASEGRQNVSDVFSRDLLQSIDKPENAAFYNSLADMEMAAAAAAATNTESPTKDFMLAYEASADRADAILTQWVNSLVAQQPHDWLAAPSMQNFHSSLSDGKVFAVVTKLLHAAMCRTRPRRPPGATISRLEASSVLRENGEDLTEIGMERYVEHVRRETSVEKRLELMINTLGQAMWLPLGLLNAKDIRAGHAEFNFAALTYLFITFSPYLAPDYYSLCAELTQQLEVVKCKWRELQGDGMATASTTADPTTGEEISMSMRVKLALSQTLELKRRIDTEDVKSREGHALWVKAERIVMRKCFLSYARLARGKTGVLTKLDSSLGDENEAFAKIPKHKLQDLALPYEDFTWEAKLLQSYLVTIFCDLARIYRGYATRSGVINDTINIGEFTELLTECHVLEGNMSNADLQNIIRALDPKNKTVNAHRPLPPIEFLEALVRVSRKKYPVETNRVTISEAFCLFVDNFILPFAFRSDADLFRHQIEDATIRRLLIKYADDLKKLYEKYAVEDPKRKSKFERVTAFTFSQCLLDRAVLDMTLTSDKVLGILSKVLRTAKAAAPSAANAFDHISSSKGGRRAGEDDDVAYPEFEEALIAVACHKFPDPYISLESRVEKFFSVYIRERRG</sequence>
<dbReference type="EMBL" id="JAGDFM010000083">
    <property type="protein sequence ID" value="KAG7387242.1"/>
    <property type="molecule type" value="Genomic_DNA"/>
</dbReference>
<feature type="coiled-coil region" evidence="1">
    <location>
        <begin position="329"/>
        <end position="363"/>
    </location>
</feature>
<gene>
    <name evidence="3" type="ORF">PHYPSEUDO_014527</name>
</gene>
<feature type="region of interest" description="Disordered" evidence="2">
    <location>
        <begin position="116"/>
        <end position="136"/>
    </location>
</feature>
<comment type="caution">
    <text evidence="3">The sequence shown here is derived from an EMBL/GenBank/DDBJ whole genome shotgun (WGS) entry which is preliminary data.</text>
</comment>
<evidence type="ECO:0008006" key="5">
    <source>
        <dbReference type="Google" id="ProtNLM"/>
    </source>
</evidence>
<feature type="compositionally biased region" description="Low complexity" evidence="2">
    <location>
        <begin position="1"/>
        <end position="40"/>
    </location>
</feature>
<keyword evidence="1" id="KW-0175">Coiled coil</keyword>
<evidence type="ECO:0000313" key="3">
    <source>
        <dbReference type="EMBL" id="KAG7387242.1"/>
    </source>
</evidence>
<protein>
    <recommendedName>
        <fullName evidence="5">Calponin-homology (CH) domain-containing protein</fullName>
    </recommendedName>
</protein>
<accession>A0A8T1W0E1</accession>
<feature type="compositionally biased region" description="Polar residues" evidence="2">
    <location>
        <begin position="116"/>
        <end position="126"/>
    </location>
</feature>
<evidence type="ECO:0000256" key="2">
    <source>
        <dbReference type="SAM" id="MobiDB-lite"/>
    </source>
</evidence>
<dbReference type="Proteomes" id="UP000694044">
    <property type="component" value="Unassembled WGS sequence"/>
</dbReference>
<feature type="compositionally biased region" description="Polar residues" evidence="2">
    <location>
        <begin position="158"/>
        <end position="168"/>
    </location>
</feature>
<evidence type="ECO:0000256" key="1">
    <source>
        <dbReference type="SAM" id="Coils"/>
    </source>
</evidence>
<evidence type="ECO:0000313" key="4">
    <source>
        <dbReference type="Proteomes" id="UP000694044"/>
    </source>
</evidence>
<name>A0A8T1W0E1_9STRA</name>
<dbReference type="OrthoDB" id="69923at2759"/>
<organism evidence="3 4">
    <name type="scientific">Phytophthora pseudosyringae</name>
    <dbReference type="NCBI Taxonomy" id="221518"/>
    <lineage>
        <taxon>Eukaryota</taxon>
        <taxon>Sar</taxon>
        <taxon>Stramenopiles</taxon>
        <taxon>Oomycota</taxon>
        <taxon>Peronosporomycetes</taxon>
        <taxon>Peronosporales</taxon>
        <taxon>Peronosporaceae</taxon>
        <taxon>Phytophthora</taxon>
    </lineage>
</organism>
<feature type="region of interest" description="Disordered" evidence="2">
    <location>
        <begin position="1"/>
        <end position="93"/>
    </location>
</feature>